<proteinExistence type="predicted"/>
<dbReference type="Proteomes" id="UP001530315">
    <property type="component" value="Unassembled WGS sequence"/>
</dbReference>
<evidence type="ECO:0000313" key="2">
    <source>
        <dbReference type="Proteomes" id="UP001530315"/>
    </source>
</evidence>
<evidence type="ECO:0000313" key="1">
    <source>
        <dbReference type="EMBL" id="KAL3796725.1"/>
    </source>
</evidence>
<dbReference type="AlphaFoldDB" id="A0ABD3QF28"/>
<sequence>MASFFVSPVQIAFLRKEANKRESNKRLPKFSLPPQETAEISPETIDEISNLFGINELIEVRGVSKDAKKKVFDSANGLAETLEYAMEKPVVVVDIKGFAVKLYCPWDDDEQGGRVGRIQLRSNYRPGQWTRKAKPIRDNRGQIITDEDGMSIKVIPE</sequence>
<reference evidence="1 2" key="1">
    <citation type="submission" date="2024-10" db="EMBL/GenBank/DDBJ databases">
        <title>Updated reference genomes for cyclostephanoid diatoms.</title>
        <authorList>
            <person name="Roberts W.R."/>
            <person name="Alverson A.J."/>
        </authorList>
    </citation>
    <scope>NUCLEOTIDE SEQUENCE [LARGE SCALE GENOMIC DNA]</scope>
    <source>
        <strain evidence="1 2">AJA276-08</strain>
    </source>
</reference>
<dbReference type="EMBL" id="JALLAZ020000378">
    <property type="protein sequence ID" value="KAL3796725.1"/>
    <property type="molecule type" value="Genomic_DNA"/>
</dbReference>
<accession>A0ABD3QF28</accession>
<comment type="caution">
    <text evidence="1">The sequence shown here is derived from an EMBL/GenBank/DDBJ whole genome shotgun (WGS) entry which is preliminary data.</text>
</comment>
<gene>
    <name evidence="1" type="ORF">ACHAW5_010383</name>
</gene>
<keyword evidence="2" id="KW-1185">Reference proteome</keyword>
<protein>
    <submittedName>
        <fullName evidence="1">Uncharacterized protein</fullName>
    </submittedName>
</protein>
<organism evidence="1 2">
    <name type="scientific">Stephanodiscus triporus</name>
    <dbReference type="NCBI Taxonomy" id="2934178"/>
    <lineage>
        <taxon>Eukaryota</taxon>
        <taxon>Sar</taxon>
        <taxon>Stramenopiles</taxon>
        <taxon>Ochrophyta</taxon>
        <taxon>Bacillariophyta</taxon>
        <taxon>Coscinodiscophyceae</taxon>
        <taxon>Thalassiosirophycidae</taxon>
        <taxon>Stephanodiscales</taxon>
        <taxon>Stephanodiscaceae</taxon>
        <taxon>Stephanodiscus</taxon>
    </lineage>
</organism>
<name>A0ABD3QF28_9STRA</name>